<dbReference type="Proteomes" id="UP000642748">
    <property type="component" value="Unassembled WGS sequence"/>
</dbReference>
<dbReference type="EMBL" id="BONZ01000039">
    <property type="protein sequence ID" value="GIH16129.1"/>
    <property type="molecule type" value="Genomic_DNA"/>
</dbReference>
<proteinExistence type="predicted"/>
<sequence length="157" mass="17469">MDLPELIGDIKRLLDPIFDAMSVAEDEISAAQQRHPDAADRIWRSFPLLRPTDGLTTNNLVYRAHCRELLDRVAAGANTKPGTAAECCWALCEVSQRVPLNTTAAGLYSRMWRLAGLPPVNLADNGGHYEALAGGQIDDYEAVLRQRLRQDWRALSR</sequence>
<dbReference type="RefSeq" id="WP_203919716.1">
    <property type="nucleotide sequence ID" value="NZ_BONZ01000039.1"/>
</dbReference>
<evidence type="ECO:0000313" key="1">
    <source>
        <dbReference type="EMBL" id="GIH16129.1"/>
    </source>
</evidence>
<organism evidence="1 2">
    <name type="scientific">Rugosimonospora africana</name>
    <dbReference type="NCBI Taxonomy" id="556532"/>
    <lineage>
        <taxon>Bacteria</taxon>
        <taxon>Bacillati</taxon>
        <taxon>Actinomycetota</taxon>
        <taxon>Actinomycetes</taxon>
        <taxon>Micromonosporales</taxon>
        <taxon>Micromonosporaceae</taxon>
        <taxon>Rugosimonospora</taxon>
    </lineage>
</organism>
<accession>A0A8J3QSM8</accession>
<reference evidence="1" key="1">
    <citation type="submission" date="2021-01" db="EMBL/GenBank/DDBJ databases">
        <title>Whole genome shotgun sequence of Rugosimonospora africana NBRC 104875.</title>
        <authorList>
            <person name="Komaki H."/>
            <person name="Tamura T."/>
        </authorList>
    </citation>
    <scope>NUCLEOTIDE SEQUENCE</scope>
    <source>
        <strain evidence="1">NBRC 104875</strain>
    </source>
</reference>
<dbReference type="AlphaFoldDB" id="A0A8J3QSM8"/>
<gene>
    <name evidence="1" type="ORF">Raf01_43010</name>
</gene>
<comment type="caution">
    <text evidence="1">The sequence shown here is derived from an EMBL/GenBank/DDBJ whole genome shotgun (WGS) entry which is preliminary data.</text>
</comment>
<protein>
    <submittedName>
        <fullName evidence="1">Uncharacterized protein</fullName>
    </submittedName>
</protein>
<keyword evidence="2" id="KW-1185">Reference proteome</keyword>
<evidence type="ECO:0000313" key="2">
    <source>
        <dbReference type="Proteomes" id="UP000642748"/>
    </source>
</evidence>
<name>A0A8J3QSM8_9ACTN</name>